<evidence type="ECO:0008006" key="3">
    <source>
        <dbReference type="Google" id="ProtNLM"/>
    </source>
</evidence>
<evidence type="ECO:0000313" key="1">
    <source>
        <dbReference type="EMBL" id="MCX8525427.1"/>
    </source>
</evidence>
<comment type="caution">
    <text evidence="1">The sequence shown here is derived from an EMBL/GenBank/DDBJ whole genome shotgun (WGS) entry which is preliminary data.</text>
</comment>
<organism evidence="1 2">
    <name type="scientific">Chryseobacterium formosus</name>
    <dbReference type="NCBI Taxonomy" id="1537363"/>
    <lineage>
        <taxon>Bacteria</taxon>
        <taxon>Pseudomonadati</taxon>
        <taxon>Bacteroidota</taxon>
        <taxon>Flavobacteriia</taxon>
        <taxon>Flavobacteriales</taxon>
        <taxon>Weeksellaceae</taxon>
        <taxon>Chryseobacterium group</taxon>
        <taxon>Chryseobacterium</taxon>
    </lineage>
</organism>
<dbReference type="Proteomes" id="UP001073122">
    <property type="component" value="Unassembled WGS sequence"/>
</dbReference>
<protein>
    <recommendedName>
        <fullName evidence="3">PD-(D/E)XK nuclease superfamily protein</fullName>
    </recommendedName>
</protein>
<dbReference type="EMBL" id="JAOVZW010000019">
    <property type="protein sequence ID" value="MCX8525427.1"/>
    <property type="molecule type" value="Genomic_DNA"/>
</dbReference>
<accession>A0ABT3XUV5</accession>
<reference evidence="1" key="1">
    <citation type="submission" date="2022-10" db="EMBL/GenBank/DDBJ databases">
        <title>Chryseobacterium sp. nov., a novel bacterial species.</title>
        <authorList>
            <person name="Cao Y."/>
        </authorList>
    </citation>
    <scope>NUCLEOTIDE SEQUENCE</scope>
    <source>
        <strain evidence="1">CCTCC AB2015118</strain>
    </source>
</reference>
<name>A0ABT3XUV5_9FLAO</name>
<keyword evidence="2" id="KW-1185">Reference proteome</keyword>
<gene>
    <name evidence="1" type="ORF">OF897_16045</name>
</gene>
<sequence length="179" mass="20909">MDKNLLNLFHDSFNHFLESNLDNILNGVAERNLCARLGLNFEFNFQKYGLEGYYADAEYNRKQGGEVKTILDNETEIIPIQCDLIIHSRGGIISNDNLIAIEMKKSGRPEEEKIKDRKRLRALTKESYDDIWSNDGITLPEQVCGYDIGIYLILNITKRYFDIEYYFKGKYITKTQKNF</sequence>
<proteinExistence type="predicted"/>
<evidence type="ECO:0000313" key="2">
    <source>
        <dbReference type="Proteomes" id="UP001073122"/>
    </source>
</evidence>
<dbReference type="RefSeq" id="WP_267266686.1">
    <property type="nucleotide sequence ID" value="NZ_JAOVZW010000019.1"/>
</dbReference>